<dbReference type="Proteomes" id="UP000310189">
    <property type="component" value="Unassembled WGS sequence"/>
</dbReference>
<proteinExistence type="predicted"/>
<evidence type="ECO:0008006" key="3">
    <source>
        <dbReference type="Google" id="ProtNLM"/>
    </source>
</evidence>
<dbReference type="InterPro" id="IPR036322">
    <property type="entry name" value="WD40_repeat_dom_sf"/>
</dbReference>
<sequence length="427" mass="47519">MGIGEVNADVFAELARFLSVDQVAAMRMASKQLKWATDQFVIPVQLNAIKRKHFYDSYTSKSTTDYHKLLAFSNTDENWHTASSRTTQLLHTHSSIPVLVAHHNLLILGSRSAVFVWDRRRTRYTRFIISNQNRASMDITGLVVLQYNGAFLSLMSSHVAGLVQRVVLNLDTKKCSQTAIYNAGGPWMDVTRSQNVRTLKGDHEAVISAREIGRLDVLSPNSPWSKPASVDVETSRLWGVDWNRRSGLLTVSHNYNSTTQSSVSLYRATQDGICADGHIDTPNKESSFTATNGTSTNGVLASPDITVVGYYDSSVRVYDHRCSRQSEVQCYQDNLDPQPIYSVDVGGAHDSMICAGSSLYSRLRVIDARMPTNQALHIYAADSSDRSSPVYQLQVDHSHCYLATDCKVHDINFSTDAPNERFATARV</sequence>
<comment type="caution">
    <text evidence="1">The sequence shown here is derived from an EMBL/GenBank/DDBJ whole genome shotgun (WGS) entry which is preliminary data.</text>
</comment>
<evidence type="ECO:0000313" key="2">
    <source>
        <dbReference type="Proteomes" id="UP000310189"/>
    </source>
</evidence>
<keyword evidence="2" id="KW-1185">Reference proteome</keyword>
<gene>
    <name evidence="1" type="ORF">E3P99_01153</name>
</gene>
<dbReference type="SUPFAM" id="SSF50978">
    <property type="entry name" value="WD40 repeat-like"/>
    <property type="match status" value="1"/>
</dbReference>
<dbReference type="EMBL" id="SPNW01000013">
    <property type="protein sequence ID" value="TIA91276.1"/>
    <property type="molecule type" value="Genomic_DNA"/>
</dbReference>
<protein>
    <recommendedName>
        <fullName evidence="3">F-box domain-containing protein</fullName>
    </recommendedName>
</protein>
<evidence type="ECO:0000313" key="1">
    <source>
        <dbReference type="EMBL" id="TIA91276.1"/>
    </source>
</evidence>
<accession>A0A4T0FWA7</accession>
<reference evidence="1 2" key="1">
    <citation type="submission" date="2019-03" db="EMBL/GenBank/DDBJ databases">
        <title>Sequencing 23 genomes of Wallemia ichthyophaga.</title>
        <authorList>
            <person name="Gostincar C."/>
        </authorList>
    </citation>
    <scope>NUCLEOTIDE SEQUENCE [LARGE SCALE GENOMIC DNA]</scope>
    <source>
        <strain evidence="1 2">EXF-5753</strain>
    </source>
</reference>
<organism evidence="1 2">
    <name type="scientific">Wallemia hederae</name>
    <dbReference type="NCBI Taxonomy" id="1540922"/>
    <lineage>
        <taxon>Eukaryota</taxon>
        <taxon>Fungi</taxon>
        <taxon>Dikarya</taxon>
        <taxon>Basidiomycota</taxon>
        <taxon>Wallemiomycotina</taxon>
        <taxon>Wallemiomycetes</taxon>
        <taxon>Wallemiales</taxon>
        <taxon>Wallemiaceae</taxon>
        <taxon>Wallemia</taxon>
    </lineage>
</organism>
<dbReference type="OrthoDB" id="1259151at2759"/>
<name>A0A4T0FWA7_9BASI</name>
<dbReference type="AlphaFoldDB" id="A0A4T0FWA7"/>